<gene>
    <name evidence="1" type="ORF">Asppvi_004777</name>
</gene>
<keyword evidence="2" id="KW-1185">Reference proteome</keyword>
<evidence type="ECO:0000313" key="2">
    <source>
        <dbReference type="Proteomes" id="UP001043456"/>
    </source>
</evidence>
<evidence type="ECO:0000313" key="1">
    <source>
        <dbReference type="EMBL" id="GIJ85910.1"/>
    </source>
</evidence>
<sequence length="136" mass="15148">MDINIKPQKSALIVGCHEIALDIANNLNTTREVTPAGHLHVTNKANVKFAGSLRIITLAARTGDRTIFEPIYNQIHPRLAATFLRRGLWRHERAQLCRDSTVALAEQILQEAPAQIDFDDSDDGDLNVVLLETELL</sequence>
<dbReference type="AlphaFoldDB" id="A0A9P3B894"/>
<organism evidence="1 2">
    <name type="scientific">Aspergillus pseudoviridinutans</name>
    <dbReference type="NCBI Taxonomy" id="1517512"/>
    <lineage>
        <taxon>Eukaryota</taxon>
        <taxon>Fungi</taxon>
        <taxon>Dikarya</taxon>
        <taxon>Ascomycota</taxon>
        <taxon>Pezizomycotina</taxon>
        <taxon>Eurotiomycetes</taxon>
        <taxon>Eurotiomycetidae</taxon>
        <taxon>Eurotiales</taxon>
        <taxon>Aspergillaceae</taxon>
        <taxon>Aspergillus</taxon>
        <taxon>Aspergillus subgen. Fumigati</taxon>
    </lineage>
</organism>
<comment type="caution">
    <text evidence="1">The sequence shown here is derived from an EMBL/GenBank/DDBJ whole genome shotgun (WGS) entry which is preliminary data.</text>
</comment>
<dbReference type="OrthoDB" id="4504353at2759"/>
<accession>A0A9P3B894</accession>
<dbReference type="GeneID" id="67003389"/>
<name>A0A9P3B894_9EURO</name>
<reference evidence="1 2" key="1">
    <citation type="submission" date="2018-10" db="EMBL/GenBank/DDBJ databases">
        <title>Pan-genome distribution and transcriptional activeness of fungal secondary metabolism genes in Aspergillus section Fumigati.</title>
        <authorList>
            <person name="Takahashi H."/>
            <person name="Umemura M."/>
            <person name="Ninomiya A."/>
            <person name="Kusuya Y."/>
            <person name="Urayama S."/>
            <person name="Shimizu M."/>
            <person name="Watanabe A."/>
            <person name="Kamei K."/>
            <person name="Yaguchi T."/>
            <person name="Hagiwara D."/>
        </authorList>
    </citation>
    <scope>NUCLEOTIDE SEQUENCE [LARGE SCALE GENOMIC DNA]</scope>
    <source>
        <strain evidence="1 2">IFM 55266</strain>
    </source>
</reference>
<dbReference type="RefSeq" id="XP_043156657.1">
    <property type="nucleotide sequence ID" value="XM_043300722.1"/>
</dbReference>
<proteinExistence type="predicted"/>
<dbReference type="Proteomes" id="UP001043456">
    <property type="component" value="Unassembled WGS sequence"/>
</dbReference>
<protein>
    <submittedName>
        <fullName evidence="1">Uncharacterized protein</fullName>
    </submittedName>
</protein>
<dbReference type="EMBL" id="BHVY01000003">
    <property type="protein sequence ID" value="GIJ85910.1"/>
    <property type="molecule type" value="Genomic_DNA"/>
</dbReference>